<name>A0AA87W036_9BRAD</name>
<comment type="caution">
    <text evidence="2">The sequence shown here is derived from an EMBL/GenBank/DDBJ whole genome shotgun (WGS) entry which is preliminary data.</text>
</comment>
<accession>A0AA87W036</accession>
<organism evidence="2 3">
    <name type="scientific">Bradyrhizobium guangdongense</name>
    <dbReference type="NCBI Taxonomy" id="1325090"/>
    <lineage>
        <taxon>Bacteria</taxon>
        <taxon>Pseudomonadati</taxon>
        <taxon>Pseudomonadota</taxon>
        <taxon>Alphaproteobacteria</taxon>
        <taxon>Hyphomicrobiales</taxon>
        <taxon>Nitrobacteraceae</taxon>
        <taxon>Bradyrhizobium</taxon>
    </lineage>
</organism>
<evidence type="ECO:0000256" key="1">
    <source>
        <dbReference type="SAM" id="MobiDB-lite"/>
    </source>
</evidence>
<evidence type="ECO:0000313" key="3">
    <source>
        <dbReference type="Proteomes" id="UP000625079"/>
    </source>
</evidence>
<dbReference type="Proteomes" id="UP000625079">
    <property type="component" value="Unassembled WGS sequence"/>
</dbReference>
<feature type="region of interest" description="Disordered" evidence="1">
    <location>
        <begin position="20"/>
        <end position="64"/>
    </location>
</feature>
<dbReference type="EMBL" id="BMHC01000001">
    <property type="protein sequence ID" value="GGI19407.1"/>
    <property type="molecule type" value="Genomic_DNA"/>
</dbReference>
<sequence>MIWSQPVTVMESTLQAWCPAEQRQQHHKQAADQRNIRQQQFDKQQHGSEPLRPQQCIGEVDQEA</sequence>
<evidence type="ECO:0000313" key="2">
    <source>
        <dbReference type="EMBL" id="GGI19407.1"/>
    </source>
</evidence>
<gene>
    <name evidence="2" type="ORF">GCM10010987_04150</name>
</gene>
<proteinExistence type="predicted"/>
<protein>
    <submittedName>
        <fullName evidence="2">Uncharacterized protein</fullName>
    </submittedName>
</protein>
<dbReference type="AlphaFoldDB" id="A0AA87W036"/>
<reference evidence="2" key="1">
    <citation type="journal article" date="2014" name="Int. J. Syst. Evol. Microbiol.">
        <title>Complete genome sequence of Corynebacterium casei LMG S-19264T (=DSM 44701T), isolated from a smear-ripened cheese.</title>
        <authorList>
            <consortium name="US DOE Joint Genome Institute (JGI-PGF)"/>
            <person name="Walter F."/>
            <person name="Albersmeier A."/>
            <person name="Kalinowski J."/>
            <person name="Ruckert C."/>
        </authorList>
    </citation>
    <scope>NUCLEOTIDE SEQUENCE</scope>
    <source>
        <strain evidence="2">CGMCC 1.15034</strain>
    </source>
</reference>
<reference evidence="2" key="2">
    <citation type="submission" date="2022-12" db="EMBL/GenBank/DDBJ databases">
        <authorList>
            <person name="Sun Q."/>
            <person name="Zhou Y."/>
        </authorList>
    </citation>
    <scope>NUCLEOTIDE SEQUENCE</scope>
    <source>
        <strain evidence="2">CGMCC 1.15034</strain>
    </source>
</reference>